<organism evidence="3">
    <name type="scientific">marine sediment metagenome</name>
    <dbReference type="NCBI Taxonomy" id="412755"/>
    <lineage>
        <taxon>unclassified sequences</taxon>
        <taxon>metagenomes</taxon>
        <taxon>ecological metagenomes</taxon>
    </lineage>
</organism>
<dbReference type="InterPro" id="IPR050498">
    <property type="entry name" value="Ycf3"/>
</dbReference>
<dbReference type="InterPro" id="IPR011990">
    <property type="entry name" value="TPR-like_helical_dom_sf"/>
</dbReference>
<protein>
    <submittedName>
        <fullName evidence="3">Uncharacterized protein</fullName>
    </submittedName>
</protein>
<name>A0A0F9UVB4_9ZZZZ</name>
<dbReference type="SUPFAM" id="SSF50494">
    <property type="entry name" value="Trypsin-like serine proteases"/>
    <property type="match status" value="1"/>
</dbReference>
<dbReference type="InterPro" id="IPR009003">
    <property type="entry name" value="Peptidase_S1_PA"/>
</dbReference>
<dbReference type="SUPFAM" id="SSF48452">
    <property type="entry name" value="TPR-like"/>
    <property type="match status" value="2"/>
</dbReference>
<dbReference type="InterPro" id="IPR019734">
    <property type="entry name" value="TPR_rpt"/>
</dbReference>
<dbReference type="Gene3D" id="2.40.10.120">
    <property type="match status" value="1"/>
</dbReference>
<dbReference type="AlphaFoldDB" id="A0A0F9UVB4"/>
<proteinExistence type="predicted"/>
<dbReference type="PANTHER" id="PTHR44858:SF1">
    <property type="entry name" value="UDP-N-ACETYLGLUCOSAMINE--PEPTIDE N-ACETYLGLUCOSAMINYLTRANSFERASE SPINDLY-RELATED"/>
    <property type="match status" value="1"/>
</dbReference>
<accession>A0A0F9UVB4</accession>
<evidence type="ECO:0000256" key="1">
    <source>
        <dbReference type="ARBA" id="ARBA00022737"/>
    </source>
</evidence>
<dbReference type="Pfam" id="PF00515">
    <property type="entry name" value="TPR_1"/>
    <property type="match status" value="1"/>
</dbReference>
<sequence>MRGNKIRWLILFILIFFPSALIFSQTEQTQEILEKNQRGVVHLTVLGDEKETVAEGSGFVVEQGVMATSYLLVSQAKSMAGKNFKGKKVKIEGILAVDKNLNLALLKIKGKTPALSMGNSDELNMGKKVYAVGSNELGEIGASEGTVKNILEIEITKRFIETSLSVPLNFNGAPLMDVNGKVLGMVVFLERTLKFILPSNLMKTVQKKSLVKFKDYQHEDYLATFEGAFLAGKVASLLDETGKAQKYLEKVVKLSPMNIESISLLASVYNRQRNYREAATAYQKVIELDNNRDDAYYQLGIVNLRLGKYRDSIAPLQKAVELNPDLKDAYFYVGNAYKELKEPAKAVEAYENYLNLKPEDPWEGYLRLGLSRIELKQFEEASTALNEAAKEKPQDIKTNYHLAQAYDQANQYEKAEETYKLLAKLSPEEADKYYKAILFMHDKAGNHEKAIEAARSIIELKPDSMGDIYNLGLMYQKLKKYDEAIKTFNEVLAINPADQYSHSNIGYIYYIQKKYSKSIAAFKKFLELSPDNADGWFYIGICNMQLKKYESAIKPLQKTLELRFDYSNGNAIYNLAICYLNLHDNYSAKELYNKLTPLNPQLAQKLKQHLR</sequence>
<dbReference type="EMBL" id="LAZR01000797">
    <property type="protein sequence ID" value="KKN57583.1"/>
    <property type="molecule type" value="Genomic_DNA"/>
</dbReference>
<gene>
    <name evidence="3" type="ORF">LCGC14_0560660</name>
</gene>
<keyword evidence="1" id="KW-0677">Repeat</keyword>
<dbReference type="Pfam" id="PF07719">
    <property type="entry name" value="TPR_2"/>
    <property type="match status" value="1"/>
</dbReference>
<dbReference type="Pfam" id="PF12895">
    <property type="entry name" value="ANAPC3"/>
    <property type="match status" value="1"/>
</dbReference>
<dbReference type="PROSITE" id="PS50005">
    <property type="entry name" value="TPR"/>
    <property type="match status" value="8"/>
</dbReference>
<reference evidence="3" key="1">
    <citation type="journal article" date="2015" name="Nature">
        <title>Complex archaea that bridge the gap between prokaryotes and eukaryotes.</title>
        <authorList>
            <person name="Spang A."/>
            <person name="Saw J.H."/>
            <person name="Jorgensen S.L."/>
            <person name="Zaremba-Niedzwiedzka K."/>
            <person name="Martijn J."/>
            <person name="Lind A.E."/>
            <person name="van Eijk R."/>
            <person name="Schleper C."/>
            <person name="Guy L."/>
            <person name="Ettema T.J."/>
        </authorList>
    </citation>
    <scope>NUCLEOTIDE SEQUENCE</scope>
</reference>
<dbReference type="PROSITE" id="PS50293">
    <property type="entry name" value="TPR_REGION"/>
    <property type="match status" value="2"/>
</dbReference>
<dbReference type="InterPro" id="IPR013105">
    <property type="entry name" value="TPR_2"/>
</dbReference>
<dbReference type="SMART" id="SM00028">
    <property type="entry name" value="TPR"/>
    <property type="match status" value="11"/>
</dbReference>
<dbReference type="Pfam" id="PF14559">
    <property type="entry name" value="TPR_19"/>
    <property type="match status" value="1"/>
</dbReference>
<evidence type="ECO:0000313" key="3">
    <source>
        <dbReference type="EMBL" id="KKN57583.1"/>
    </source>
</evidence>
<dbReference type="PANTHER" id="PTHR44858">
    <property type="entry name" value="TETRATRICOPEPTIDE REPEAT PROTEIN 6"/>
    <property type="match status" value="1"/>
</dbReference>
<keyword evidence="2" id="KW-0802">TPR repeat</keyword>
<dbReference type="Pfam" id="PF13365">
    <property type="entry name" value="Trypsin_2"/>
    <property type="match status" value="1"/>
</dbReference>
<dbReference type="Pfam" id="PF13181">
    <property type="entry name" value="TPR_8"/>
    <property type="match status" value="1"/>
</dbReference>
<comment type="caution">
    <text evidence="3">The sequence shown here is derived from an EMBL/GenBank/DDBJ whole genome shotgun (WGS) entry which is preliminary data.</text>
</comment>
<dbReference type="Gene3D" id="1.25.40.10">
    <property type="entry name" value="Tetratricopeptide repeat domain"/>
    <property type="match status" value="4"/>
</dbReference>
<evidence type="ECO:0000256" key="2">
    <source>
        <dbReference type="ARBA" id="ARBA00022803"/>
    </source>
</evidence>